<dbReference type="GO" id="GO:0000160">
    <property type="term" value="P:phosphorelay signal transduction system"/>
    <property type="evidence" value="ECO:0007669"/>
    <property type="project" value="InterPro"/>
</dbReference>
<accession>A0A286DN97</accession>
<dbReference type="Pfam" id="PF00196">
    <property type="entry name" value="GerE"/>
    <property type="match status" value="1"/>
</dbReference>
<evidence type="ECO:0000259" key="3">
    <source>
        <dbReference type="PROSITE" id="PS50110"/>
    </source>
</evidence>
<protein>
    <submittedName>
        <fullName evidence="4">Two component transcriptional regulator, LuxR family</fullName>
    </submittedName>
</protein>
<feature type="modified residue" description="4-aspartylphosphate" evidence="2">
    <location>
        <position position="78"/>
    </location>
</feature>
<dbReference type="AlphaFoldDB" id="A0A286DN97"/>
<name>A0A286DN97_9ACTN</name>
<dbReference type="EMBL" id="OCNE01000002">
    <property type="protein sequence ID" value="SOD60101.1"/>
    <property type="molecule type" value="Genomic_DNA"/>
</dbReference>
<evidence type="ECO:0000313" key="5">
    <source>
        <dbReference type="Proteomes" id="UP000219072"/>
    </source>
</evidence>
<proteinExistence type="predicted"/>
<evidence type="ECO:0000256" key="1">
    <source>
        <dbReference type="ARBA" id="ARBA00023125"/>
    </source>
</evidence>
<organism evidence="4 5">
    <name type="scientific">Streptomyces zhaozhouensis</name>
    <dbReference type="NCBI Taxonomy" id="1300267"/>
    <lineage>
        <taxon>Bacteria</taxon>
        <taxon>Bacillati</taxon>
        <taxon>Actinomycetota</taxon>
        <taxon>Actinomycetes</taxon>
        <taxon>Kitasatosporales</taxon>
        <taxon>Streptomycetaceae</taxon>
        <taxon>Streptomyces</taxon>
    </lineage>
</organism>
<dbReference type="Gene3D" id="3.40.50.2300">
    <property type="match status" value="1"/>
</dbReference>
<dbReference type="InterPro" id="IPR036388">
    <property type="entry name" value="WH-like_DNA-bd_sf"/>
</dbReference>
<sequence length="237" mass="25289">MTDRCATAPADEARVREVPPSRTEPVRVALIDDHPVVLAGIESWYAASDRPIEVRGKGPDVSVATAGPGRAAEVVVFDLQLSSGSPAYSALRHLVAEERQVIVYTMQDSQEAALRCLDLGAVSYLTKAEGERHLVAATLAAADGVPYTPPALAGALGSDVTSGRPTLTPREIDVLLEWFQSESKVMVGESLGISVRTVNTYLERVRIKYANVGRPATTKANLVAKAIQDGLISLEEL</sequence>
<gene>
    <name evidence="4" type="ORF">SAMN06297387_10214</name>
</gene>
<dbReference type="Proteomes" id="UP000219072">
    <property type="component" value="Unassembled WGS sequence"/>
</dbReference>
<evidence type="ECO:0000256" key="2">
    <source>
        <dbReference type="PROSITE-ProRule" id="PRU00169"/>
    </source>
</evidence>
<dbReference type="SMART" id="SM00421">
    <property type="entry name" value="HTH_LUXR"/>
    <property type="match status" value="1"/>
</dbReference>
<feature type="domain" description="Response regulatory" evidence="3">
    <location>
        <begin position="27"/>
        <end position="142"/>
    </location>
</feature>
<reference evidence="4 5" key="1">
    <citation type="submission" date="2017-09" db="EMBL/GenBank/DDBJ databases">
        <authorList>
            <person name="Ehlers B."/>
            <person name="Leendertz F.H."/>
        </authorList>
    </citation>
    <scope>NUCLEOTIDE SEQUENCE [LARGE SCALE GENOMIC DNA]</scope>
    <source>
        <strain evidence="4 5">CGMCC 4.7095</strain>
    </source>
</reference>
<dbReference type="RefSeq" id="WP_097229459.1">
    <property type="nucleotide sequence ID" value="NZ_OCNE01000002.1"/>
</dbReference>
<dbReference type="Gene3D" id="1.10.10.10">
    <property type="entry name" value="Winged helix-like DNA-binding domain superfamily/Winged helix DNA-binding domain"/>
    <property type="match status" value="1"/>
</dbReference>
<dbReference type="InterPro" id="IPR011006">
    <property type="entry name" value="CheY-like_superfamily"/>
</dbReference>
<keyword evidence="1" id="KW-0238">DNA-binding</keyword>
<dbReference type="SMART" id="SM00448">
    <property type="entry name" value="REC"/>
    <property type="match status" value="1"/>
</dbReference>
<dbReference type="PANTHER" id="PTHR43214">
    <property type="entry name" value="TWO-COMPONENT RESPONSE REGULATOR"/>
    <property type="match status" value="1"/>
</dbReference>
<dbReference type="SUPFAM" id="SSF46894">
    <property type="entry name" value="C-terminal effector domain of the bipartite response regulators"/>
    <property type="match status" value="1"/>
</dbReference>
<dbReference type="PROSITE" id="PS50110">
    <property type="entry name" value="RESPONSE_REGULATORY"/>
    <property type="match status" value="1"/>
</dbReference>
<evidence type="ECO:0000313" key="4">
    <source>
        <dbReference type="EMBL" id="SOD60101.1"/>
    </source>
</evidence>
<dbReference type="SUPFAM" id="SSF52172">
    <property type="entry name" value="CheY-like"/>
    <property type="match status" value="1"/>
</dbReference>
<dbReference type="GO" id="GO:0006355">
    <property type="term" value="P:regulation of DNA-templated transcription"/>
    <property type="evidence" value="ECO:0007669"/>
    <property type="project" value="InterPro"/>
</dbReference>
<dbReference type="PANTHER" id="PTHR43214:SF43">
    <property type="entry name" value="TWO-COMPONENT RESPONSE REGULATOR"/>
    <property type="match status" value="1"/>
</dbReference>
<keyword evidence="5" id="KW-1185">Reference proteome</keyword>
<dbReference type="InterPro" id="IPR001789">
    <property type="entry name" value="Sig_transdc_resp-reg_receiver"/>
</dbReference>
<dbReference type="OrthoDB" id="3171335at2"/>
<dbReference type="InterPro" id="IPR016032">
    <property type="entry name" value="Sig_transdc_resp-reg_C-effctor"/>
</dbReference>
<dbReference type="GO" id="GO:0003677">
    <property type="term" value="F:DNA binding"/>
    <property type="evidence" value="ECO:0007669"/>
    <property type="project" value="UniProtKB-KW"/>
</dbReference>
<dbReference type="InterPro" id="IPR039420">
    <property type="entry name" value="WalR-like"/>
</dbReference>
<dbReference type="Pfam" id="PF00072">
    <property type="entry name" value="Response_reg"/>
    <property type="match status" value="1"/>
</dbReference>
<dbReference type="InterPro" id="IPR000792">
    <property type="entry name" value="Tscrpt_reg_LuxR_C"/>
</dbReference>
<keyword evidence="2" id="KW-0597">Phosphoprotein</keyword>